<feature type="region of interest" description="Disordered" evidence="1">
    <location>
        <begin position="38"/>
        <end position="155"/>
    </location>
</feature>
<keyword evidence="4" id="KW-1185">Reference proteome</keyword>
<reference evidence="3 4" key="1">
    <citation type="journal article" date="2019" name="Sci. Rep.">
        <title>A multi-omics analysis of the grapevine pathogen Lasiodiplodia theobromae reveals that temperature affects the expression of virulence- and pathogenicity-related genes.</title>
        <authorList>
            <person name="Felix C."/>
            <person name="Meneses R."/>
            <person name="Goncalves M.F.M."/>
            <person name="Tilleman L."/>
            <person name="Duarte A.S."/>
            <person name="Jorrin-Novo J.V."/>
            <person name="Van de Peer Y."/>
            <person name="Deforce D."/>
            <person name="Van Nieuwerburgh F."/>
            <person name="Esteves A.C."/>
            <person name="Alves A."/>
        </authorList>
    </citation>
    <scope>NUCLEOTIDE SEQUENCE [LARGE SCALE GENOMIC DNA]</scope>
    <source>
        <strain evidence="3 4">LA-SOL3</strain>
    </source>
</reference>
<feature type="compositionally biased region" description="Low complexity" evidence="1">
    <location>
        <begin position="93"/>
        <end position="125"/>
    </location>
</feature>
<evidence type="ECO:0000256" key="1">
    <source>
        <dbReference type="SAM" id="MobiDB-lite"/>
    </source>
</evidence>
<keyword evidence="2" id="KW-0812">Transmembrane</keyword>
<sequence length="425" mass="45507">MADASAIQKRPRGRPRKQQQVVAAAEAPIIDIVIDAALAKPNKPAPTKTKKLKDEKTVVSSAKAAPDKKTTKRSNASSETNDSATITKRKAATTKQTAADPPAAAAAASITPPSSAPQASSTSTRLQQRRKAAEPIPGPSSIEPTRTIPSGTKPVEEAIATATNRSKILSELAAQGSLPLQREEKDSGTEAARAEEGRQAQRALLCDTLQQEEVHAQVAVRDELQRQEELARTASASAATQFTLSGRSTQTEDAAAAPAQLEPHTSPASAITPPPPPPTTAALSTIPTPPTQTTPITMAGQQQPPPPQPYRASPRQARPSQPPAPAAPKPVEEGQPWEPPQVRQWRQKQEQQRQSKWKPVEPLPLKYKPAARRVTLAMVAAPIAIVTSWALYDRLVLGKERKEMPRVAPSLANAMKDRDAEDKKM</sequence>
<gene>
    <name evidence="3" type="ORF">DBV05_g10782</name>
</gene>
<feature type="region of interest" description="Disordered" evidence="1">
    <location>
        <begin position="173"/>
        <end position="199"/>
    </location>
</feature>
<evidence type="ECO:0000256" key="2">
    <source>
        <dbReference type="SAM" id="Phobius"/>
    </source>
</evidence>
<feature type="compositionally biased region" description="Basic and acidic residues" evidence="1">
    <location>
        <begin position="181"/>
        <end position="199"/>
    </location>
</feature>
<feature type="compositionally biased region" description="Low complexity" evidence="1">
    <location>
        <begin position="38"/>
        <end position="47"/>
    </location>
</feature>
<dbReference type="AlphaFoldDB" id="A0A5N5CZ76"/>
<feature type="compositionally biased region" description="Low complexity" evidence="1">
    <location>
        <begin position="310"/>
        <end position="319"/>
    </location>
</feature>
<keyword evidence="2" id="KW-0472">Membrane</keyword>
<feature type="transmembrane region" description="Helical" evidence="2">
    <location>
        <begin position="374"/>
        <end position="392"/>
    </location>
</feature>
<name>A0A5N5CZ76_9PEZI</name>
<proteinExistence type="predicted"/>
<comment type="caution">
    <text evidence="3">The sequence shown here is derived from an EMBL/GenBank/DDBJ whole genome shotgun (WGS) entry which is preliminary data.</text>
</comment>
<evidence type="ECO:0000313" key="4">
    <source>
        <dbReference type="Proteomes" id="UP000325902"/>
    </source>
</evidence>
<dbReference type="OrthoDB" id="3784821at2759"/>
<feature type="region of interest" description="Disordered" evidence="1">
    <location>
        <begin position="230"/>
        <end position="359"/>
    </location>
</feature>
<accession>A0A5N5CZ76</accession>
<feature type="compositionally biased region" description="Polar residues" evidence="1">
    <location>
        <begin position="73"/>
        <end position="82"/>
    </location>
</feature>
<dbReference type="EMBL" id="VCHE01000131">
    <property type="protein sequence ID" value="KAB2570572.1"/>
    <property type="molecule type" value="Genomic_DNA"/>
</dbReference>
<organism evidence="3 4">
    <name type="scientific">Lasiodiplodia theobromae</name>
    <dbReference type="NCBI Taxonomy" id="45133"/>
    <lineage>
        <taxon>Eukaryota</taxon>
        <taxon>Fungi</taxon>
        <taxon>Dikarya</taxon>
        <taxon>Ascomycota</taxon>
        <taxon>Pezizomycotina</taxon>
        <taxon>Dothideomycetes</taxon>
        <taxon>Dothideomycetes incertae sedis</taxon>
        <taxon>Botryosphaeriales</taxon>
        <taxon>Botryosphaeriaceae</taxon>
        <taxon>Lasiodiplodia</taxon>
    </lineage>
</organism>
<feature type="region of interest" description="Disordered" evidence="1">
    <location>
        <begin position="1"/>
        <end position="21"/>
    </location>
</feature>
<feature type="compositionally biased region" description="Polar residues" evidence="1">
    <location>
        <begin position="234"/>
        <end position="252"/>
    </location>
</feature>
<keyword evidence="2" id="KW-1133">Transmembrane helix</keyword>
<dbReference type="Proteomes" id="UP000325902">
    <property type="component" value="Unassembled WGS sequence"/>
</dbReference>
<evidence type="ECO:0000313" key="3">
    <source>
        <dbReference type="EMBL" id="KAB2570572.1"/>
    </source>
</evidence>
<protein>
    <submittedName>
        <fullName evidence="3">Uncharacterized protein</fullName>
    </submittedName>
</protein>